<evidence type="ECO:0000256" key="1">
    <source>
        <dbReference type="SAM" id="SignalP"/>
    </source>
</evidence>
<dbReference type="AlphaFoldDB" id="A0A0S4LPZ9"/>
<dbReference type="EMBL" id="CZQA01000012">
    <property type="protein sequence ID" value="CUS38746.1"/>
    <property type="molecule type" value="Genomic_DNA"/>
</dbReference>
<proteinExistence type="predicted"/>
<feature type="domain" description="Ice-binding protein C-terminal" evidence="2">
    <location>
        <begin position="199"/>
        <end position="222"/>
    </location>
</feature>
<dbReference type="NCBIfam" id="TIGR02595">
    <property type="entry name" value="PEP_CTERM"/>
    <property type="match status" value="1"/>
</dbReference>
<dbReference type="Proteomes" id="UP000199032">
    <property type="component" value="Unassembled WGS sequence"/>
</dbReference>
<dbReference type="OrthoDB" id="9255806at2"/>
<dbReference type="Pfam" id="PF07589">
    <property type="entry name" value="PEP-CTERM"/>
    <property type="match status" value="1"/>
</dbReference>
<name>A0A0S4LPZ9_9BACT</name>
<evidence type="ECO:0000313" key="4">
    <source>
        <dbReference type="Proteomes" id="UP000199032"/>
    </source>
</evidence>
<dbReference type="InterPro" id="IPR013424">
    <property type="entry name" value="Ice-binding_C"/>
</dbReference>
<evidence type="ECO:0000313" key="3">
    <source>
        <dbReference type="EMBL" id="CUS38746.1"/>
    </source>
</evidence>
<feature type="signal peptide" evidence="1">
    <location>
        <begin position="1"/>
        <end position="27"/>
    </location>
</feature>
<reference evidence="3 4" key="1">
    <citation type="submission" date="2015-10" db="EMBL/GenBank/DDBJ databases">
        <authorList>
            <person name="Gilbert D.G."/>
        </authorList>
    </citation>
    <scope>NUCLEOTIDE SEQUENCE [LARGE SCALE GENOMIC DNA]</scope>
    <source>
        <strain evidence="3">COMA1</strain>
    </source>
</reference>
<protein>
    <recommendedName>
        <fullName evidence="2">Ice-binding protein C-terminal domain-containing protein</fullName>
    </recommendedName>
</protein>
<feature type="chain" id="PRO_5006624225" description="Ice-binding protein C-terminal domain-containing protein" evidence="1">
    <location>
        <begin position="28"/>
        <end position="227"/>
    </location>
</feature>
<organism evidence="3 4">
    <name type="scientific">Candidatus Nitrospira nitrosa</name>
    <dbReference type="NCBI Taxonomy" id="1742972"/>
    <lineage>
        <taxon>Bacteria</taxon>
        <taxon>Pseudomonadati</taxon>
        <taxon>Nitrospirota</taxon>
        <taxon>Nitrospiria</taxon>
        <taxon>Nitrospirales</taxon>
        <taxon>Nitrospiraceae</taxon>
        <taxon>Nitrospira</taxon>
    </lineage>
</organism>
<sequence length="227" mass="23142">MYMKRMVYAAMFVLLAGSMVVPQPASALRLSLNAGGGAVEIDLTDNGAGDANGALDAITFIGSVSNWRINVATGINIGSSTQPRLDLNSVNVSDGGGGTMQLMLTETGFTTPPAFSFLAAIGGTASNRVQYQTYWDAGNNAFATTTPLTSSGLLGPGAFADTRGGLGGGVGPFSVTQVVTITHLSGNNVTSSFDAEISTVPEPASMLLLGSGLLGLGLWGRKMRKSA</sequence>
<gene>
    <name evidence="3" type="ORF">COMA1_60049</name>
</gene>
<accession>A0A0S4LPZ9</accession>
<keyword evidence="4" id="KW-1185">Reference proteome</keyword>
<evidence type="ECO:0000259" key="2">
    <source>
        <dbReference type="Pfam" id="PF07589"/>
    </source>
</evidence>
<keyword evidence="1" id="KW-0732">Signal</keyword>